<reference evidence="2 3" key="1">
    <citation type="journal article" date="2016" name="PLoS Pathog.">
        <title>Biosynthesis of antibiotic leucinostatins in bio-control fungus Purpureocillium lilacinum and their inhibition on phytophthora revealed by genome mining.</title>
        <authorList>
            <person name="Wang G."/>
            <person name="Liu Z."/>
            <person name="Lin R."/>
            <person name="Li E."/>
            <person name="Mao Z."/>
            <person name="Ling J."/>
            <person name="Yang Y."/>
            <person name="Yin W.B."/>
            <person name="Xie B."/>
        </authorList>
    </citation>
    <scope>NUCLEOTIDE SEQUENCE [LARGE SCALE GENOMIC DNA]</scope>
    <source>
        <strain evidence="2">170</strain>
    </source>
</reference>
<organism evidence="2 3">
    <name type="scientific">Pochonia chlamydosporia 170</name>
    <dbReference type="NCBI Taxonomy" id="1380566"/>
    <lineage>
        <taxon>Eukaryota</taxon>
        <taxon>Fungi</taxon>
        <taxon>Dikarya</taxon>
        <taxon>Ascomycota</taxon>
        <taxon>Pezizomycotina</taxon>
        <taxon>Sordariomycetes</taxon>
        <taxon>Hypocreomycetidae</taxon>
        <taxon>Hypocreales</taxon>
        <taxon>Clavicipitaceae</taxon>
        <taxon>Pochonia</taxon>
    </lineage>
</organism>
<dbReference type="InterPro" id="IPR053137">
    <property type="entry name" value="NLR-like"/>
</dbReference>
<accession>A0A219AQ99</accession>
<dbReference type="GO" id="GO:0003824">
    <property type="term" value="F:catalytic activity"/>
    <property type="evidence" value="ECO:0007669"/>
    <property type="project" value="InterPro"/>
</dbReference>
<dbReference type="PANTHER" id="PTHR46082">
    <property type="entry name" value="ATP/GTP-BINDING PROTEIN-RELATED"/>
    <property type="match status" value="1"/>
</dbReference>
<evidence type="ECO:0000313" key="2">
    <source>
        <dbReference type="EMBL" id="OWT42504.1"/>
    </source>
</evidence>
<keyword evidence="3" id="KW-1185">Reference proteome</keyword>
<gene>
    <name evidence="2" type="ORF">VFPPC_18587</name>
</gene>
<dbReference type="InterPro" id="IPR035994">
    <property type="entry name" value="Nucleoside_phosphorylase_sf"/>
</dbReference>
<dbReference type="Gene3D" id="3.40.50.1580">
    <property type="entry name" value="Nucleoside phosphorylase domain"/>
    <property type="match status" value="1"/>
</dbReference>
<dbReference type="GO" id="GO:0009116">
    <property type="term" value="P:nucleoside metabolic process"/>
    <property type="evidence" value="ECO:0007669"/>
    <property type="project" value="InterPro"/>
</dbReference>
<protein>
    <submittedName>
        <fullName evidence="2">Phosphorylase superfamily domain-containing protein</fullName>
    </submittedName>
</protein>
<dbReference type="PANTHER" id="PTHR46082:SF6">
    <property type="entry name" value="AAA+ ATPASE DOMAIN-CONTAINING PROTEIN-RELATED"/>
    <property type="match status" value="1"/>
</dbReference>
<name>A0A219AQ99_METCM</name>
<dbReference type="InterPro" id="IPR000845">
    <property type="entry name" value="Nucleoside_phosphorylase_d"/>
</dbReference>
<dbReference type="Proteomes" id="UP000078397">
    <property type="component" value="Unassembled WGS sequence"/>
</dbReference>
<dbReference type="RefSeq" id="XP_022285015.1">
    <property type="nucleotide sequence ID" value="XM_022430174.1"/>
</dbReference>
<dbReference type="Pfam" id="PF01048">
    <property type="entry name" value="PNP_UDP_1"/>
    <property type="match status" value="1"/>
</dbReference>
<dbReference type="SUPFAM" id="SSF53167">
    <property type="entry name" value="Purine and uridine phosphorylases"/>
    <property type="match status" value="1"/>
</dbReference>
<dbReference type="KEGG" id="pchm:VFPPC_18587"/>
<dbReference type="STRING" id="1380566.A0A219AQ99"/>
<dbReference type="OrthoDB" id="1658288at2759"/>
<sequence>MTALRPSCRGDFEIAIICALPLEYNAVALLFDQFWDGDGDKFGRAARDDNAYKTGRIGKHSVVLALLPGMGKVSAAAAAASMRSSYVALRLVFLVGICGGAPHYNQDEILLGDVIIN</sequence>
<proteinExistence type="predicted"/>
<feature type="domain" description="Nucleoside phosphorylase" evidence="1">
    <location>
        <begin position="13"/>
        <end position="116"/>
    </location>
</feature>
<dbReference type="GeneID" id="28854412"/>
<comment type="caution">
    <text evidence="2">The sequence shown here is derived from an EMBL/GenBank/DDBJ whole genome shotgun (WGS) entry which is preliminary data.</text>
</comment>
<evidence type="ECO:0000313" key="3">
    <source>
        <dbReference type="Proteomes" id="UP000078397"/>
    </source>
</evidence>
<dbReference type="EMBL" id="LSBJ02000015">
    <property type="protein sequence ID" value="OWT42504.1"/>
    <property type="molecule type" value="Genomic_DNA"/>
</dbReference>
<dbReference type="AlphaFoldDB" id="A0A219AQ99"/>
<evidence type="ECO:0000259" key="1">
    <source>
        <dbReference type="Pfam" id="PF01048"/>
    </source>
</evidence>